<dbReference type="PATRIC" id="fig|396597.7.peg.7928"/>
<sequence>MIPAYYMTAYAVGLVALAGMIETRGCSLCGDTVPGRPG</sequence>
<dbReference type="EMBL" id="ABLK01000009">
    <property type="protein sequence ID" value="EDT43706.1"/>
    <property type="molecule type" value="Genomic_DNA"/>
</dbReference>
<gene>
    <name evidence="1" type="ORF">BamMEX5DRAFT_0496</name>
</gene>
<comment type="caution">
    <text evidence="1">The sequence shown here is derived from an EMBL/GenBank/DDBJ whole genome shotgun (WGS) entry which is preliminary data.</text>
</comment>
<dbReference type="Proteomes" id="UP000004814">
    <property type="component" value="Unassembled WGS sequence"/>
</dbReference>
<dbReference type="AlphaFoldDB" id="B1SY80"/>
<protein>
    <submittedName>
        <fullName evidence="1">General substrate transporter</fullName>
    </submittedName>
</protein>
<evidence type="ECO:0000313" key="2">
    <source>
        <dbReference type="Proteomes" id="UP000004814"/>
    </source>
</evidence>
<evidence type="ECO:0000313" key="1">
    <source>
        <dbReference type="EMBL" id="EDT43706.1"/>
    </source>
</evidence>
<name>B1SY80_9BURK</name>
<proteinExistence type="predicted"/>
<organism evidence="1 2">
    <name type="scientific">Burkholderia ambifaria MEX-5</name>
    <dbReference type="NCBI Taxonomy" id="396597"/>
    <lineage>
        <taxon>Bacteria</taxon>
        <taxon>Pseudomonadati</taxon>
        <taxon>Pseudomonadota</taxon>
        <taxon>Betaproteobacteria</taxon>
        <taxon>Burkholderiales</taxon>
        <taxon>Burkholderiaceae</taxon>
        <taxon>Burkholderia</taxon>
        <taxon>Burkholderia cepacia complex</taxon>
    </lineage>
</organism>
<accession>B1SY80</accession>
<reference evidence="1 2" key="1">
    <citation type="submission" date="2008-03" db="EMBL/GenBank/DDBJ databases">
        <title>Sequencing of the draft genome and assembly of Burkholderia ambifaria MEX-5.</title>
        <authorList>
            <consortium name="US DOE Joint Genome Institute (JGI-PGF)"/>
            <person name="Copeland A."/>
            <person name="Lucas S."/>
            <person name="Lapidus A."/>
            <person name="Glavina del Rio T."/>
            <person name="Dalin E."/>
            <person name="Tice H."/>
            <person name="Bruce D."/>
            <person name="Goodwin L."/>
            <person name="Pitluck S."/>
            <person name="Larimer F."/>
            <person name="Land M.L."/>
            <person name="Hauser L."/>
            <person name="Tiedje J."/>
            <person name="Richardson P."/>
        </authorList>
    </citation>
    <scope>NUCLEOTIDE SEQUENCE [LARGE SCALE GENOMIC DNA]</scope>
    <source>
        <strain evidence="1 2">MEX-5</strain>
    </source>
</reference>